<dbReference type="InterPro" id="IPR045709">
    <property type="entry name" value="DUF6065"/>
</dbReference>
<comment type="caution">
    <text evidence="2">The sequence shown here is derived from an EMBL/GenBank/DDBJ whole genome shotgun (WGS) entry which is preliminary data.</text>
</comment>
<evidence type="ECO:0000313" key="3">
    <source>
        <dbReference type="Proteomes" id="UP001055102"/>
    </source>
</evidence>
<evidence type="ECO:0000256" key="1">
    <source>
        <dbReference type="SAM" id="MobiDB-lite"/>
    </source>
</evidence>
<dbReference type="Proteomes" id="UP001055102">
    <property type="component" value="Unassembled WGS sequence"/>
</dbReference>
<feature type="region of interest" description="Disordered" evidence="1">
    <location>
        <begin position="13"/>
        <end position="55"/>
    </location>
</feature>
<reference evidence="2" key="2">
    <citation type="submission" date="2021-08" db="EMBL/GenBank/DDBJ databases">
        <authorList>
            <person name="Tani A."/>
            <person name="Ola A."/>
            <person name="Ogura Y."/>
            <person name="Katsura K."/>
            <person name="Hayashi T."/>
        </authorList>
    </citation>
    <scope>NUCLEOTIDE SEQUENCE</scope>
    <source>
        <strain evidence="2">LMG 23639</strain>
    </source>
</reference>
<feature type="compositionally biased region" description="Pro residues" evidence="1">
    <location>
        <begin position="26"/>
        <end position="36"/>
    </location>
</feature>
<feature type="region of interest" description="Disordered" evidence="1">
    <location>
        <begin position="284"/>
        <end position="305"/>
    </location>
</feature>
<gene>
    <name evidence="2" type="ORF">AOPFMNJM_0019</name>
</gene>
<proteinExistence type="predicted"/>
<keyword evidence="3" id="KW-1185">Reference proteome</keyword>
<evidence type="ECO:0000313" key="2">
    <source>
        <dbReference type="EMBL" id="GJE04728.1"/>
    </source>
</evidence>
<organism evidence="2 3">
    <name type="scientific">Methylobacterium jeotgali</name>
    <dbReference type="NCBI Taxonomy" id="381630"/>
    <lineage>
        <taxon>Bacteria</taxon>
        <taxon>Pseudomonadati</taxon>
        <taxon>Pseudomonadota</taxon>
        <taxon>Alphaproteobacteria</taxon>
        <taxon>Hyphomicrobiales</taxon>
        <taxon>Methylobacteriaceae</taxon>
        <taxon>Methylobacterium</taxon>
    </lineage>
</organism>
<protein>
    <submittedName>
        <fullName evidence="2">Uncharacterized protein</fullName>
    </submittedName>
</protein>
<dbReference type="Pfam" id="PF19541">
    <property type="entry name" value="DUF6065"/>
    <property type="match status" value="1"/>
</dbReference>
<name>A0ABQ4SSA4_9HYPH</name>
<reference evidence="2" key="1">
    <citation type="journal article" date="2021" name="Front. Microbiol.">
        <title>Comprehensive Comparative Genomics and Phenotyping of Methylobacterium Species.</title>
        <authorList>
            <person name="Alessa O."/>
            <person name="Ogura Y."/>
            <person name="Fujitani Y."/>
            <person name="Takami H."/>
            <person name="Hayashi T."/>
            <person name="Sahin N."/>
            <person name="Tani A."/>
        </authorList>
    </citation>
    <scope>NUCLEOTIDE SEQUENCE</scope>
    <source>
        <strain evidence="2">LMG 23639</strain>
    </source>
</reference>
<accession>A0ABQ4SSA4</accession>
<sequence length="305" mass="33141">MVPRALKLALPARSRAGPIHVTPGSPALPPASPPFPTSDASEPTPDDGGDALPVAGLPPPDLTCYRLEPDAPRIVPGVPGRAWMEATQDRFAFRCTPLTIANASGWELLSPVSFQAFWDGGPGLEAITIASDEDPARVARFVVSHFGAGVLTFHTGHLFRTPPGWALWCRGSPNTVKDAIVPLDGLVETDWLPFTFTMNWRFTRRRTVRFARGEPFCFVSLFPHGAVDAVAPVLADIAEAPELKAAHDAWARERASFNERLWQREAGAVEQGWEKRYVRGASDAAGASPFHRSKRRLRSPKPASG</sequence>
<dbReference type="EMBL" id="BPQR01000001">
    <property type="protein sequence ID" value="GJE04728.1"/>
    <property type="molecule type" value="Genomic_DNA"/>
</dbReference>